<evidence type="ECO:0000256" key="4">
    <source>
        <dbReference type="ARBA" id="ARBA00022692"/>
    </source>
</evidence>
<keyword evidence="2 7" id="KW-0813">Transport</keyword>
<evidence type="ECO:0000256" key="2">
    <source>
        <dbReference type="ARBA" id="ARBA00022448"/>
    </source>
</evidence>
<reference evidence="9 10" key="1">
    <citation type="submission" date="2023-08" db="EMBL/GenBank/DDBJ databases">
        <title>Pathogen: clinical or host-associated sample.</title>
        <authorList>
            <person name="Hergert J."/>
            <person name="Casey R."/>
            <person name="Wagner J."/>
            <person name="Young E.L."/>
            <person name="Oakeson K.F."/>
        </authorList>
    </citation>
    <scope>NUCLEOTIDE SEQUENCE [LARGE SCALE GENOMIC DNA]</scope>
    <source>
        <strain evidence="9 10">1760953</strain>
        <plasmid evidence="9 10">unnamed1</plasmid>
    </source>
</reference>
<evidence type="ECO:0000256" key="3">
    <source>
        <dbReference type="ARBA" id="ARBA00022475"/>
    </source>
</evidence>
<keyword evidence="3" id="KW-1003">Cell membrane</keyword>
<dbReference type="InterPro" id="IPR025966">
    <property type="entry name" value="OppC_N"/>
</dbReference>
<evidence type="ECO:0000313" key="10">
    <source>
        <dbReference type="Proteomes" id="UP001234585"/>
    </source>
</evidence>
<accession>A0AA50H8D1</accession>
<dbReference type="InterPro" id="IPR050366">
    <property type="entry name" value="BP-dependent_transpt_permease"/>
</dbReference>
<feature type="transmembrane region" description="Helical" evidence="7">
    <location>
        <begin position="34"/>
        <end position="56"/>
    </location>
</feature>
<dbReference type="RefSeq" id="WP_306039918.1">
    <property type="nucleotide sequence ID" value="NZ_CP132303.1"/>
</dbReference>
<dbReference type="CDD" id="cd06261">
    <property type="entry name" value="TM_PBP2"/>
    <property type="match status" value="1"/>
</dbReference>
<gene>
    <name evidence="9" type="ORF">Q9313_19860</name>
</gene>
<keyword evidence="10" id="KW-1185">Reference proteome</keyword>
<evidence type="ECO:0000313" key="9">
    <source>
        <dbReference type="EMBL" id="WLS00324.1"/>
    </source>
</evidence>
<evidence type="ECO:0000256" key="6">
    <source>
        <dbReference type="ARBA" id="ARBA00023136"/>
    </source>
</evidence>
<dbReference type="AlphaFoldDB" id="A0AA50H8D1"/>
<dbReference type="Pfam" id="PF00528">
    <property type="entry name" value="BPD_transp_1"/>
    <property type="match status" value="1"/>
</dbReference>
<name>A0AA50H8D1_9HYPH</name>
<comment type="similarity">
    <text evidence="7">Belongs to the binding-protein-dependent transport system permease family.</text>
</comment>
<dbReference type="EMBL" id="CP132303">
    <property type="protein sequence ID" value="WLS00324.1"/>
    <property type="molecule type" value="Genomic_DNA"/>
</dbReference>
<organism evidence="9 10">
    <name type="scientific">Shinella sumterensis</name>
    <dbReference type="NCBI Taxonomy" id="1967501"/>
    <lineage>
        <taxon>Bacteria</taxon>
        <taxon>Pseudomonadati</taxon>
        <taxon>Pseudomonadota</taxon>
        <taxon>Alphaproteobacteria</taxon>
        <taxon>Hyphomicrobiales</taxon>
        <taxon>Rhizobiaceae</taxon>
        <taxon>Shinella</taxon>
    </lineage>
</organism>
<dbReference type="InterPro" id="IPR000515">
    <property type="entry name" value="MetI-like"/>
</dbReference>
<feature type="transmembrane region" description="Helical" evidence="7">
    <location>
        <begin position="283"/>
        <end position="307"/>
    </location>
</feature>
<dbReference type="GO" id="GO:0055085">
    <property type="term" value="P:transmembrane transport"/>
    <property type="evidence" value="ECO:0007669"/>
    <property type="project" value="InterPro"/>
</dbReference>
<comment type="subcellular location">
    <subcellularLocation>
        <location evidence="1 7">Cell membrane</location>
        <topology evidence="1 7">Multi-pass membrane protein</topology>
    </subcellularLocation>
</comment>
<evidence type="ECO:0000259" key="8">
    <source>
        <dbReference type="PROSITE" id="PS50928"/>
    </source>
</evidence>
<keyword evidence="5 7" id="KW-1133">Transmembrane helix</keyword>
<feature type="transmembrane region" description="Helical" evidence="7">
    <location>
        <begin position="148"/>
        <end position="170"/>
    </location>
</feature>
<dbReference type="InterPro" id="IPR035906">
    <property type="entry name" value="MetI-like_sf"/>
</dbReference>
<feature type="transmembrane region" description="Helical" evidence="7">
    <location>
        <begin position="106"/>
        <end position="136"/>
    </location>
</feature>
<dbReference type="Proteomes" id="UP001234585">
    <property type="component" value="Plasmid unnamed1"/>
</dbReference>
<sequence length="316" mass="34371">MAEASSDTTKPAEQSLRARIADNDVFIDFKRNRLVMFATALLVVILGASLLAPWIAPTDPFDPLSLDIMNSNLPPVWQAEGQWPFLLGTDDQGRDMLSAVLYGLRVSIIISALGVFLAAAIGICLGVLAGYFGGFLDAFIMRVADIQLTFPAILIALLIDGLLHGMLPSLSRESSASWVIIISIGLSFWVQYARTIRSSTMVERKKDYVNAARLFGLPPVAIMARHILPNVMGPVLVILTINFGLAIITEATLSYLGVGLPPMQPSLGTLIRIGQEFLFSGEWWIVAFPGIALAALVLTINLLGDWLRDALNPRLR</sequence>
<dbReference type="SUPFAM" id="SSF161098">
    <property type="entry name" value="MetI-like"/>
    <property type="match status" value="1"/>
</dbReference>
<dbReference type="PROSITE" id="PS50928">
    <property type="entry name" value="ABC_TM1"/>
    <property type="match status" value="1"/>
</dbReference>
<geneLocation type="plasmid" evidence="9 10">
    <name>unnamed1</name>
</geneLocation>
<dbReference type="Gene3D" id="1.10.3720.10">
    <property type="entry name" value="MetI-like"/>
    <property type="match status" value="1"/>
</dbReference>
<keyword evidence="6 7" id="KW-0472">Membrane</keyword>
<dbReference type="Pfam" id="PF12911">
    <property type="entry name" value="OppC_N"/>
    <property type="match status" value="1"/>
</dbReference>
<dbReference type="PANTHER" id="PTHR43386">
    <property type="entry name" value="OLIGOPEPTIDE TRANSPORT SYSTEM PERMEASE PROTEIN APPC"/>
    <property type="match status" value="1"/>
</dbReference>
<feature type="transmembrane region" description="Helical" evidence="7">
    <location>
        <begin position="235"/>
        <end position="258"/>
    </location>
</feature>
<dbReference type="GO" id="GO:0005886">
    <property type="term" value="C:plasma membrane"/>
    <property type="evidence" value="ECO:0007669"/>
    <property type="project" value="UniProtKB-SubCell"/>
</dbReference>
<feature type="transmembrane region" description="Helical" evidence="7">
    <location>
        <begin position="176"/>
        <end position="196"/>
    </location>
</feature>
<protein>
    <submittedName>
        <fullName evidence="9">ABC transporter permease</fullName>
    </submittedName>
</protein>
<proteinExistence type="inferred from homology"/>
<dbReference type="PANTHER" id="PTHR43386:SF26">
    <property type="entry name" value="ABC TRANSPORTER PERMEASE PROTEIN"/>
    <property type="match status" value="1"/>
</dbReference>
<keyword evidence="9" id="KW-0614">Plasmid</keyword>
<feature type="domain" description="ABC transmembrane type-1" evidence="8">
    <location>
        <begin position="104"/>
        <end position="304"/>
    </location>
</feature>
<evidence type="ECO:0000256" key="1">
    <source>
        <dbReference type="ARBA" id="ARBA00004651"/>
    </source>
</evidence>
<evidence type="ECO:0000256" key="7">
    <source>
        <dbReference type="RuleBase" id="RU363032"/>
    </source>
</evidence>
<keyword evidence="4 7" id="KW-0812">Transmembrane</keyword>
<evidence type="ECO:0000256" key="5">
    <source>
        <dbReference type="ARBA" id="ARBA00022989"/>
    </source>
</evidence>